<reference evidence="1 2" key="1">
    <citation type="submission" date="2024-02" db="EMBL/GenBank/DDBJ databases">
        <title>De novo assembly and annotation of 12 fungi associated with fruit tree decline syndrome in Ontario, Canada.</title>
        <authorList>
            <person name="Sulman M."/>
            <person name="Ellouze W."/>
            <person name="Ilyukhin E."/>
        </authorList>
    </citation>
    <scope>NUCLEOTIDE SEQUENCE [LARGE SCALE GENOMIC DNA]</scope>
    <source>
        <strain evidence="1 2">M42-189</strain>
    </source>
</reference>
<proteinExistence type="predicted"/>
<protein>
    <submittedName>
        <fullName evidence="1">Uncharacterized protein</fullName>
    </submittedName>
</protein>
<evidence type="ECO:0000313" key="1">
    <source>
        <dbReference type="EMBL" id="KAL1610610.1"/>
    </source>
</evidence>
<comment type="caution">
    <text evidence="1">The sequence shown here is derived from an EMBL/GenBank/DDBJ whole genome shotgun (WGS) entry which is preliminary data.</text>
</comment>
<sequence length="235" mass="26566">MIYWAMLERGHPSKNVIQLSRAAHERHLGPLSTSASNFPPTICKQGIPEGGLQHCWDMKFCEATFVQELVEMCYREKTFEFRQQDIYLLPALLGKGLLQPKAPRQNIVVPIEQVGRLSLCVRPTGNGWNFTLQMLRVLLELKRKAKIEFILDRPVIIFGEEAIELAIGIYSPLFPLLASMRGRGHTVDVRFGVIQVQAKAIELRSAAEWSDIAQKKLDEASVVCVIRGSRAWLTV</sequence>
<dbReference type="EMBL" id="JAKJXO020000002">
    <property type="protein sequence ID" value="KAL1610610.1"/>
    <property type="molecule type" value="Genomic_DNA"/>
</dbReference>
<gene>
    <name evidence="1" type="ORF">SLS60_002280</name>
</gene>
<name>A0ABR3S1Q7_9PLEO</name>
<evidence type="ECO:0000313" key="2">
    <source>
        <dbReference type="Proteomes" id="UP001521785"/>
    </source>
</evidence>
<organism evidence="1 2">
    <name type="scientific">Paraconiothyrium brasiliense</name>
    <dbReference type="NCBI Taxonomy" id="300254"/>
    <lineage>
        <taxon>Eukaryota</taxon>
        <taxon>Fungi</taxon>
        <taxon>Dikarya</taxon>
        <taxon>Ascomycota</taxon>
        <taxon>Pezizomycotina</taxon>
        <taxon>Dothideomycetes</taxon>
        <taxon>Pleosporomycetidae</taxon>
        <taxon>Pleosporales</taxon>
        <taxon>Massarineae</taxon>
        <taxon>Didymosphaeriaceae</taxon>
        <taxon>Paraconiothyrium</taxon>
    </lineage>
</organism>
<keyword evidence="2" id="KW-1185">Reference proteome</keyword>
<accession>A0ABR3S1Q7</accession>
<dbReference type="Proteomes" id="UP001521785">
    <property type="component" value="Unassembled WGS sequence"/>
</dbReference>